<comment type="cofactor">
    <cofactor evidence="1 13">
        <name>heme</name>
        <dbReference type="ChEBI" id="CHEBI:30413"/>
    </cofactor>
</comment>
<dbReference type="FunFam" id="1.10.630.10:FF:000042">
    <property type="entry name" value="Cytochrome P450"/>
    <property type="match status" value="1"/>
</dbReference>
<sequence>MHLGSNGKVVEIKDICANFTTDMIGNTAFGVRVNSLQDPKATFREYGRMIFDYDFARSLDFTIIFFFPNLVKYIKPKFFGKKPTQFLRTVFWDVINQRIESGQKRGDLIDVLIEMKEKYKDDETLTDFKFNDDDLVSQAAIFFTGGFETSSTTMSFTFYELALNPAVQNTLRAEIHDALAKTDGKITYDMVMSLPYLDMVVSETLRKYPPLGFLDRVCLADYKVPNSDLVIEKDTPVFISVIGSHYNPEYFPNPEKFDPLRFTEEAKNSRPSYVYFPFGDGPRVCIGMRLGLMQSKLGLIQILKDYEFSPCEKTRIPMVLDPKALTTTALGGIHLNIRKATTVAG</sequence>
<dbReference type="InterPro" id="IPR036396">
    <property type="entry name" value="Cyt_P450_sf"/>
</dbReference>
<evidence type="ECO:0000313" key="16">
    <source>
        <dbReference type="Proteomes" id="UP001432146"/>
    </source>
</evidence>
<gene>
    <name evidence="15" type="ORF">QLX08_004501</name>
</gene>
<keyword evidence="10 13" id="KW-0408">Iron</keyword>
<dbReference type="PANTHER" id="PTHR24292">
    <property type="entry name" value="CYTOCHROME P450"/>
    <property type="match status" value="1"/>
</dbReference>
<dbReference type="SUPFAM" id="SSF48264">
    <property type="entry name" value="Cytochrome P450"/>
    <property type="match status" value="1"/>
</dbReference>
<name>A0AAW1A2L4_9HYME</name>
<dbReference type="PROSITE" id="PS00086">
    <property type="entry name" value="CYTOCHROME_P450"/>
    <property type="match status" value="1"/>
</dbReference>
<evidence type="ECO:0000313" key="15">
    <source>
        <dbReference type="EMBL" id="KAK9304006.1"/>
    </source>
</evidence>
<dbReference type="EMBL" id="JAWNGG020000069">
    <property type="protein sequence ID" value="KAK9304006.1"/>
    <property type="molecule type" value="Genomic_DNA"/>
</dbReference>
<keyword evidence="12" id="KW-0472">Membrane</keyword>
<comment type="subcellular location">
    <subcellularLocation>
        <location evidence="3">Endoplasmic reticulum membrane</location>
        <topology evidence="3">Peripheral membrane protein</topology>
    </subcellularLocation>
    <subcellularLocation>
        <location evidence="2">Microsome membrane</location>
        <topology evidence="2">Peripheral membrane protein</topology>
    </subcellularLocation>
</comment>
<keyword evidence="7" id="KW-0256">Endoplasmic reticulum</keyword>
<dbReference type="PANTHER" id="PTHR24292:SF45">
    <property type="entry name" value="CYTOCHROME P450 6G1-RELATED"/>
    <property type="match status" value="1"/>
</dbReference>
<evidence type="ECO:0000256" key="7">
    <source>
        <dbReference type="ARBA" id="ARBA00022824"/>
    </source>
</evidence>
<evidence type="ECO:0000256" key="9">
    <source>
        <dbReference type="ARBA" id="ARBA00023002"/>
    </source>
</evidence>
<comment type="caution">
    <text evidence="15">The sequence shown here is derived from an EMBL/GenBank/DDBJ whole genome shotgun (WGS) entry which is preliminary data.</text>
</comment>
<feature type="binding site" description="axial binding residue" evidence="13">
    <location>
        <position position="285"/>
    </location>
    <ligand>
        <name>heme</name>
        <dbReference type="ChEBI" id="CHEBI:30413"/>
    </ligand>
    <ligandPart>
        <name>Fe</name>
        <dbReference type="ChEBI" id="CHEBI:18248"/>
    </ligandPart>
</feature>
<comment type="similarity">
    <text evidence="4 14">Belongs to the cytochrome P450 family.</text>
</comment>
<dbReference type="AlphaFoldDB" id="A0AAW1A2L4"/>
<keyword evidence="16" id="KW-1185">Reference proteome</keyword>
<dbReference type="Proteomes" id="UP001432146">
    <property type="component" value="Unassembled WGS sequence"/>
</dbReference>
<evidence type="ECO:0000256" key="14">
    <source>
        <dbReference type="RuleBase" id="RU000461"/>
    </source>
</evidence>
<evidence type="ECO:0000256" key="3">
    <source>
        <dbReference type="ARBA" id="ARBA00004406"/>
    </source>
</evidence>
<dbReference type="GO" id="GO:0016705">
    <property type="term" value="F:oxidoreductase activity, acting on paired donors, with incorporation or reduction of molecular oxygen"/>
    <property type="evidence" value="ECO:0007669"/>
    <property type="project" value="InterPro"/>
</dbReference>
<evidence type="ECO:0000256" key="13">
    <source>
        <dbReference type="PIRSR" id="PIRSR602401-1"/>
    </source>
</evidence>
<reference evidence="15 16" key="1">
    <citation type="submission" date="2024-05" db="EMBL/GenBank/DDBJ databases">
        <title>The nuclear and mitochondrial genome assemblies of Tetragonisca angustula (Apidae: Meliponini), a tiny yet remarkable pollinator in the Neotropics.</title>
        <authorList>
            <person name="Ferrari R."/>
            <person name="Ricardo P.C."/>
            <person name="Dias F.C."/>
            <person name="Araujo N.S."/>
            <person name="Soares D.O."/>
            <person name="Zhou Q.-S."/>
            <person name="Zhu C.-D."/>
            <person name="Coutinho L."/>
            <person name="Airas M.C."/>
            <person name="Batista T.M."/>
        </authorList>
    </citation>
    <scope>NUCLEOTIDE SEQUENCE [LARGE SCALE GENOMIC DNA]</scope>
    <source>
        <strain evidence="15">ASF017062</strain>
        <tissue evidence="15">Abdomen</tissue>
    </source>
</reference>
<dbReference type="GO" id="GO:0004497">
    <property type="term" value="F:monooxygenase activity"/>
    <property type="evidence" value="ECO:0007669"/>
    <property type="project" value="UniProtKB-KW"/>
</dbReference>
<dbReference type="GO" id="GO:0020037">
    <property type="term" value="F:heme binding"/>
    <property type="evidence" value="ECO:0007669"/>
    <property type="project" value="InterPro"/>
</dbReference>
<evidence type="ECO:0008006" key="17">
    <source>
        <dbReference type="Google" id="ProtNLM"/>
    </source>
</evidence>
<dbReference type="Gene3D" id="1.10.630.10">
    <property type="entry name" value="Cytochrome P450"/>
    <property type="match status" value="1"/>
</dbReference>
<dbReference type="InterPro" id="IPR001128">
    <property type="entry name" value="Cyt_P450"/>
</dbReference>
<dbReference type="PRINTS" id="PR00385">
    <property type="entry name" value="P450"/>
</dbReference>
<evidence type="ECO:0000256" key="11">
    <source>
        <dbReference type="ARBA" id="ARBA00023033"/>
    </source>
</evidence>
<evidence type="ECO:0000256" key="8">
    <source>
        <dbReference type="ARBA" id="ARBA00022848"/>
    </source>
</evidence>
<dbReference type="GO" id="GO:0005506">
    <property type="term" value="F:iron ion binding"/>
    <property type="evidence" value="ECO:0007669"/>
    <property type="project" value="InterPro"/>
</dbReference>
<keyword evidence="8" id="KW-0492">Microsome</keyword>
<evidence type="ECO:0000256" key="10">
    <source>
        <dbReference type="ARBA" id="ARBA00023004"/>
    </source>
</evidence>
<dbReference type="InterPro" id="IPR050476">
    <property type="entry name" value="Insect_CytP450_Detox"/>
</dbReference>
<protein>
    <recommendedName>
        <fullName evidence="17">Cytochrome P450</fullName>
    </recommendedName>
</protein>
<evidence type="ECO:0000256" key="12">
    <source>
        <dbReference type="ARBA" id="ARBA00023136"/>
    </source>
</evidence>
<keyword evidence="11 14" id="KW-0503">Monooxygenase</keyword>
<dbReference type="CDD" id="cd11056">
    <property type="entry name" value="CYP6-like"/>
    <property type="match status" value="1"/>
</dbReference>
<evidence type="ECO:0000256" key="5">
    <source>
        <dbReference type="ARBA" id="ARBA00022617"/>
    </source>
</evidence>
<dbReference type="InterPro" id="IPR002401">
    <property type="entry name" value="Cyt_P450_E_grp-I"/>
</dbReference>
<organism evidence="15 16">
    <name type="scientific">Tetragonisca angustula</name>
    <dbReference type="NCBI Taxonomy" id="166442"/>
    <lineage>
        <taxon>Eukaryota</taxon>
        <taxon>Metazoa</taxon>
        <taxon>Ecdysozoa</taxon>
        <taxon>Arthropoda</taxon>
        <taxon>Hexapoda</taxon>
        <taxon>Insecta</taxon>
        <taxon>Pterygota</taxon>
        <taxon>Neoptera</taxon>
        <taxon>Endopterygota</taxon>
        <taxon>Hymenoptera</taxon>
        <taxon>Apocrita</taxon>
        <taxon>Aculeata</taxon>
        <taxon>Apoidea</taxon>
        <taxon>Anthophila</taxon>
        <taxon>Apidae</taxon>
        <taxon>Tetragonisca</taxon>
    </lineage>
</organism>
<proteinExistence type="inferred from homology"/>
<accession>A0AAW1A2L4</accession>
<dbReference type="Pfam" id="PF00067">
    <property type="entry name" value="p450"/>
    <property type="match status" value="1"/>
</dbReference>
<dbReference type="PRINTS" id="PR00463">
    <property type="entry name" value="EP450I"/>
</dbReference>
<evidence type="ECO:0000256" key="4">
    <source>
        <dbReference type="ARBA" id="ARBA00010617"/>
    </source>
</evidence>
<keyword evidence="9 14" id="KW-0560">Oxidoreductase</keyword>
<dbReference type="GO" id="GO:0005789">
    <property type="term" value="C:endoplasmic reticulum membrane"/>
    <property type="evidence" value="ECO:0007669"/>
    <property type="project" value="UniProtKB-SubCell"/>
</dbReference>
<keyword evidence="6 13" id="KW-0479">Metal-binding</keyword>
<dbReference type="InterPro" id="IPR017972">
    <property type="entry name" value="Cyt_P450_CS"/>
</dbReference>
<evidence type="ECO:0000256" key="6">
    <source>
        <dbReference type="ARBA" id="ARBA00022723"/>
    </source>
</evidence>
<evidence type="ECO:0000256" key="1">
    <source>
        <dbReference type="ARBA" id="ARBA00001971"/>
    </source>
</evidence>
<evidence type="ECO:0000256" key="2">
    <source>
        <dbReference type="ARBA" id="ARBA00004174"/>
    </source>
</evidence>
<keyword evidence="5 13" id="KW-0349">Heme</keyword>